<sequence length="162" mass="19112">MKCHDKKSLCMNGDHFSIIDHFYNIINALRSAAEQNSNVKKKYRRGQRVVGWNFHVRRSHVKAREKFAMWAGQGRPHSGYFYDNMVASRRGFKAALKYVQRNEERIRMEMLARHRSTCNFVDFWKETKKFNNKNCLPIRNKLVLPKDVIVNFSQFAAPTLAT</sequence>
<dbReference type="Proteomes" id="UP000324832">
    <property type="component" value="Unassembled WGS sequence"/>
</dbReference>
<name>A0A5E4PTF5_9NEOP</name>
<evidence type="ECO:0000313" key="2">
    <source>
        <dbReference type="Proteomes" id="UP000324832"/>
    </source>
</evidence>
<protein>
    <submittedName>
        <fullName evidence="1">Uncharacterized protein</fullName>
    </submittedName>
</protein>
<evidence type="ECO:0000313" key="1">
    <source>
        <dbReference type="EMBL" id="VVC88406.1"/>
    </source>
</evidence>
<reference evidence="1 2" key="1">
    <citation type="submission" date="2017-07" db="EMBL/GenBank/DDBJ databases">
        <authorList>
            <person name="Talla V."/>
            <person name="Backstrom N."/>
        </authorList>
    </citation>
    <scope>NUCLEOTIDE SEQUENCE [LARGE SCALE GENOMIC DNA]</scope>
</reference>
<dbReference type="AlphaFoldDB" id="A0A5E4PTF5"/>
<keyword evidence="2" id="KW-1185">Reference proteome</keyword>
<gene>
    <name evidence="1" type="ORF">LSINAPIS_LOCUS1783</name>
</gene>
<accession>A0A5E4PTF5</accession>
<dbReference type="EMBL" id="FZQP02000315">
    <property type="protein sequence ID" value="VVC88406.1"/>
    <property type="molecule type" value="Genomic_DNA"/>
</dbReference>
<proteinExistence type="predicted"/>
<organism evidence="1 2">
    <name type="scientific">Leptidea sinapis</name>
    <dbReference type="NCBI Taxonomy" id="189913"/>
    <lineage>
        <taxon>Eukaryota</taxon>
        <taxon>Metazoa</taxon>
        <taxon>Ecdysozoa</taxon>
        <taxon>Arthropoda</taxon>
        <taxon>Hexapoda</taxon>
        <taxon>Insecta</taxon>
        <taxon>Pterygota</taxon>
        <taxon>Neoptera</taxon>
        <taxon>Endopterygota</taxon>
        <taxon>Lepidoptera</taxon>
        <taxon>Glossata</taxon>
        <taxon>Ditrysia</taxon>
        <taxon>Papilionoidea</taxon>
        <taxon>Pieridae</taxon>
        <taxon>Dismorphiinae</taxon>
        <taxon>Leptidea</taxon>
    </lineage>
</organism>